<protein>
    <recommendedName>
        <fullName evidence="1">Lipid-binding serum glycoprotein C-terminal domain-containing protein</fullName>
    </recommendedName>
</protein>
<dbReference type="OrthoDB" id="5857016at2759"/>
<dbReference type="GO" id="GO:0005615">
    <property type="term" value="C:extracellular space"/>
    <property type="evidence" value="ECO:0007669"/>
    <property type="project" value="TreeGrafter"/>
</dbReference>
<comment type="caution">
    <text evidence="2">The sequence shown here is derived from an EMBL/GenBank/DDBJ whole genome shotgun (WGS) entry which is preliminary data.</text>
</comment>
<evidence type="ECO:0000259" key="1">
    <source>
        <dbReference type="SMART" id="SM00329"/>
    </source>
</evidence>
<dbReference type="SMART" id="SM00329">
    <property type="entry name" value="BPI2"/>
    <property type="match status" value="1"/>
</dbReference>
<dbReference type="Gene3D" id="3.15.20.10">
    <property type="entry name" value="Bactericidal permeability-increasing protein, domain 2"/>
    <property type="match status" value="1"/>
</dbReference>
<accession>A0A016V7R7</accession>
<dbReference type="PANTHER" id="PTHR10504">
    <property type="entry name" value="BACTERICIDAL PERMEABILITY-INCREASING BPI PROTEIN-RELATED"/>
    <property type="match status" value="1"/>
</dbReference>
<dbReference type="EMBL" id="JARK01001351">
    <property type="protein sequence ID" value="EYC23326.1"/>
    <property type="molecule type" value="Genomic_DNA"/>
</dbReference>
<dbReference type="InterPro" id="IPR032942">
    <property type="entry name" value="BPI/LBP/Plunc"/>
</dbReference>
<dbReference type="InterPro" id="IPR017943">
    <property type="entry name" value="Bactericidal_perm-incr_a/b_dom"/>
</dbReference>
<dbReference type="PANTHER" id="PTHR10504:SF145">
    <property type="entry name" value="PROTEIN CBG15266"/>
    <property type="match status" value="1"/>
</dbReference>
<reference evidence="3" key="1">
    <citation type="journal article" date="2015" name="Nat. Genet.">
        <title>The genome and transcriptome of the zoonotic hookworm Ancylostoma ceylanicum identify infection-specific gene families.</title>
        <authorList>
            <person name="Schwarz E.M."/>
            <person name="Hu Y."/>
            <person name="Antoshechkin I."/>
            <person name="Miller M.M."/>
            <person name="Sternberg P.W."/>
            <person name="Aroian R.V."/>
        </authorList>
    </citation>
    <scope>NUCLEOTIDE SEQUENCE</scope>
    <source>
        <strain evidence="3">HY135</strain>
    </source>
</reference>
<evidence type="ECO:0000313" key="3">
    <source>
        <dbReference type="Proteomes" id="UP000024635"/>
    </source>
</evidence>
<proteinExistence type="predicted"/>
<name>A0A016V7R7_9BILA</name>
<dbReference type="GO" id="GO:0008289">
    <property type="term" value="F:lipid binding"/>
    <property type="evidence" value="ECO:0007669"/>
    <property type="project" value="InterPro"/>
</dbReference>
<dbReference type="InterPro" id="IPR001124">
    <property type="entry name" value="Lipid-bd_serum_glycop_C"/>
</dbReference>
<evidence type="ECO:0000313" key="2">
    <source>
        <dbReference type="EMBL" id="EYC23326.1"/>
    </source>
</evidence>
<dbReference type="SUPFAM" id="SSF55394">
    <property type="entry name" value="Bactericidal permeability-increasing protein, BPI"/>
    <property type="match status" value="2"/>
</dbReference>
<feature type="domain" description="Lipid-binding serum glycoprotein C-terminal" evidence="1">
    <location>
        <begin position="172"/>
        <end position="366"/>
    </location>
</feature>
<dbReference type="Gene3D" id="3.15.10.10">
    <property type="entry name" value="Bactericidal permeability-increasing protein, domain 1"/>
    <property type="match status" value="1"/>
</dbReference>
<gene>
    <name evidence="2" type="primary">Acey_s0015.g2592</name>
    <name evidence="2" type="ORF">Y032_0015g2592</name>
</gene>
<sequence>MEEDSWTDSRVKRKAKWVEMEMKQIWTSGWVNVQTSDIRLNVSGKVVALNHRPQIILADCVAEVGSFYIKIGGGIIPWFANLFRSVISRAVQYAIRSRACEISRSMLLAEINNNLLSLPLHLPVWNNFYIDYAVEKNPIFTSSYVEAEAAAQVVYGNQSCYSSEIQKWSEADLSPKMFVVWMHESVPNCLLGSAHRGNLIQYVATKEMTSISSFLKTSCSLLSLTLCMGHFFPKLHKDYPNQYVDLHFHSYEAPFVQMENDTMRVNSTFAVDFHIHPMKDHPKSLARLMLVSSFSLHPKIVENRLTANVTKTENHFQKEFSDIGVISNTFLLLFGKMFAMTTSVMIRWVIREGIPIPVFNNVTISE</sequence>
<organism evidence="2 3">
    <name type="scientific">Ancylostoma ceylanicum</name>
    <dbReference type="NCBI Taxonomy" id="53326"/>
    <lineage>
        <taxon>Eukaryota</taxon>
        <taxon>Metazoa</taxon>
        <taxon>Ecdysozoa</taxon>
        <taxon>Nematoda</taxon>
        <taxon>Chromadorea</taxon>
        <taxon>Rhabditida</taxon>
        <taxon>Rhabditina</taxon>
        <taxon>Rhabditomorpha</taxon>
        <taxon>Strongyloidea</taxon>
        <taxon>Ancylostomatidae</taxon>
        <taxon>Ancylostomatinae</taxon>
        <taxon>Ancylostoma</taxon>
    </lineage>
</organism>
<dbReference type="Pfam" id="PF02886">
    <property type="entry name" value="LBP_BPI_CETP_C"/>
    <property type="match status" value="1"/>
</dbReference>
<keyword evidence="3" id="KW-1185">Reference proteome</keyword>
<dbReference type="Proteomes" id="UP000024635">
    <property type="component" value="Unassembled WGS sequence"/>
</dbReference>
<dbReference type="AlphaFoldDB" id="A0A016V7R7"/>